<feature type="domain" description="7,8-dihydro-6-hydroxymethylpterin-pyrophosphokinase" evidence="13">
    <location>
        <begin position="94"/>
        <end position="105"/>
    </location>
</feature>
<dbReference type="Pfam" id="PF01288">
    <property type="entry name" value="HPPK"/>
    <property type="match status" value="1"/>
</dbReference>
<dbReference type="InterPro" id="IPR000550">
    <property type="entry name" value="Hppk"/>
</dbReference>
<evidence type="ECO:0000256" key="4">
    <source>
        <dbReference type="ARBA" id="ARBA00016218"/>
    </source>
</evidence>
<evidence type="ECO:0000256" key="8">
    <source>
        <dbReference type="ARBA" id="ARBA00022840"/>
    </source>
</evidence>
<evidence type="ECO:0000256" key="3">
    <source>
        <dbReference type="ARBA" id="ARBA00013253"/>
    </source>
</evidence>
<dbReference type="NCBIfam" id="TIGR01498">
    <property type="entry name" value="folK"/>
    <property type="match status" value="1"/>
</dbReference>
<proteinExistence type="inferred from homology"/>
<evidence type="ECO:0000259" key="13">
    <source>
        <dbReference type="PROSITE" id="PS00794"/>
    </source>
</evidence>
<name>A0ABT0RNG5_9SPHN</name>
<comment type="similarity">
    <text evidence="2">Belongs to the HPPK family.</text>
</comment>
<evidence type="ECO:0000256" key="7">
    <source>
        <dbReference type="ARBA" id="ARBA00022777"/>
    </source>
</evidence>
<evidence type="ECO:0000313" key="14">
    <source>
        <dbReference type="EMBL" id="MCL6684192.1"/>
    </source>
</evidence>
<dbReference type="CDD" id="cd00483">
    <property type="entry name" value="HPPK"/>
    <property type="match status" value="1"/>
</dbReference>
<organism evidence="14 15">
    <name type="scientific">Sphingomonas alba</name>
    <dbReference type="NCBI Taxonomy" id="2908208"/>
    <lineage>
        <taxon>Bacteria</taxon>
        <taxon>Pseudomonadati</taxon>
        <taxon>Pseudomonadota</taxon>
        <taxon>Alphaproteobacteria</taxon>
        <taxon>Sphingomonadales</taxon>
        <taxon>Sphingomonadaceae</taxon>
        <taxon>Sphingomonas</taxon>
    </lineage>
</organism>
<dbReference type="Gene3D" id="3.30.70.560">
    <property type="entry name" value="7,8-Dihydro-6-hydroxymethylpterin-pyrophosphokinase HPPK"/>
    <property type="match status" value="1"/>
</dbReference>
<evidence type="ECO:0000256" key="9">
    <source>
        <dbReference type="ARBA" id="ARBA00022909"/>
    </source>
</evidence>
<sequence length="163" mass="18112">MAERTHLYAIAIGSNRMHGRHGRPAGVVEAAIAELDGRFDLFDASPILLNPAAHGAGRDFANAVALVESDKDPHAVLGELHAIERQFGRRPGKRWAARVLDLDILAWDGGRVRSRGLRVPHPMLERRAFMLLPLSQVAPTWRIRDGLTVRHLAARLARRAPHR</sequence>
<dbReference type="SUPFAM" id="SSF55083">
    <property type="entry name" value="6-hydroxymethyl-7,8-dihydropterin pyrophosphokinase, HPPK"/>
    <property type="match status" value="1"/>
</dbReference>
<keyword evidence="7" id="KW-0418">Kinase</keyword>
<evidence type="ECO:0000256" key="1">
    <source>
        <dbReference type="ARBA" id="ARBA00005051"/>
    </source>
</evidence>
<gene>
    <name evidence="14" type="primary">folK</name>
    <name evidence="14" type="ORF">LZ536_09805</name>
</gene>
<evidence type="ECO:0000256" key="2">
    <source>
        <dbReference type="ARBA" id="ARBA00005810"/>
    </source>
</evidence>
<dbReference type="PROSITE" id="PS00794">
    <property type="entry name" value="HPPK"/>
    <property type="match status" value="1"/>
</dbReference>
<keyword evidence="5 14" id="KW-0808">Transferase</keyword>
<dbReference type="RefSeq" id="WP_249848617.1">
    <property type="nucleotide sequence ID" value="NZ_JAMGBD010000002.1"/>
</dbReference>
<dbReference type="Proteomes" id="UP001165363">
    <property type="component" value="Unassembled WGS sequence"/>
</dbReference>
<reference evidence="14" key="1">
    <citation type="submission" date="2022-05" db="EMBL/GenBank/DDBJ databases">
        <authorList>
            <person name="Jo J.-H."/>
            <person name="Im W.-T."/>
        </authorList>
    </citation>
    <scope>NUCLEOTIDE SEQUENCE</scope>
    <source>
        <strain evidence="14">SE158</strain>
    </source>
</reference>
<keyword evidence="9" id="KW-0289">Folate biosynthesis</keyword>
<dbReference type="EC" id="2.7.6.3" evidence="3"/>
<evidence type="ECO:0000313" key="15">
    <source>
        <dbReference type="Proteomes" id="UP001165363"/>
    </source>
</evidence>
<comment type="function">
    <text evidence="10">Catalyzes the transfer of pyrophosphate from adenosine triphosphate (ATP) to 6-hydroxymethyl-7,8-dihydropterin, an enzymatic step in folate biosynthesis pathway.</text>
</comment>
<evidence type="ECO:0000256" key="6">
    <source>
        <dbReference type="ARBA" id="ARBA00022741"/>
    </source>
</evidence>
<accession>A0ABT0RNG5</accession>
<dbReference type="PANTHER" id="PTHR43071:SF1">
    <property type="entry name" value="2-AMINO-4-HYDROXY-6-HYDROXYMETHYLDIHYDROPTERIDINE PYROPHOSPHOKINASE"/>
    <property type="match status" value="1"/>
</dbReference>
<keyword evidence="15" id="KW-1185">Reference proteome</keyword>
<comment type="pathway">
    <text evidence="1">Cofactor biosynthesis; tetrahydrofolate biosynthesis; 2-amino-4-hydroxy-6-hydroxymethyl-7,8-dihydropteridine diphosphate from 7,8-dihydroneopterin triphosphate: step 4/4.</text>
</comment>
<dbReference type="GO" id="GO:0003848">
    <property type="term" value="F:2-amino-4-hydroxy-6-hydroxymethyldihydropteridine diphosphokinase activity"/>
    <property type="evidence" value="ECO:0007669"/>
    <property type="project" value="UniProtKB-EC"/>
</dbReference>
<evidence type="ECO:0000256" key="10">
    <source>
        <dbReference type="ARBA" id="ARBA00029409"/>
    </source>
</evidence>
<keyword evidence="6" id="KW-0547">Nucleotide-binding</keyword>
<protein>
    <recommendedName>
        <fullName evidence="4">2-amino-4-hydroxy-6-hydroxymethyldihydropteridine pyrophosphokinase</fullName>
        <ecNumber evidence="3">2.7.6.3</ecNumber>
    </recommendedName>
    <alternativeName>
        <fullName evidence="11">6-hydroxymethyl-7,8-dihydropterin pyrophosphokinase</fullName>
    </alternativeName>
    <alternativeName>
        <fullName evidence="12">7,8-dihydro-6-hydroxymethylpterin-pyrophosphokinase</fullName>
    </alternativeName>
</protein>
<keyword evidence="8" id="KW-0067">ATP-binding</keyword>
<dbReference type="EMBL" id="JAMGBD010000002">
    <property type="protein sequence ID" value="MCL6684192.1"/>
    <property type="molecule type" value="Genomic_DNA"/>
</dbReference>
<evidence type="ECO:0000256" key="11">
    <source>
        <dbReference type="ARBA" id="ARBA00029766"/>
    </source>
</evidence>
<dbReference type="PANTHER" id="PTHR43071">
    <property type="entry name" value="2-AMINO-4-HYDROXY-6-HYDROXYMETHYLDIHYDROPTERIDINE PYROPHOSPHOKINASE"/>
    <property type="match status" value="1"/>
</dbReference>
<evidence type="ECO:0000256" key="5">
    <source>
        <dbReference type="ARBA" id="ARBA00022679"/>
    </source>
</evidence>
<dbReference type="InterPro" id="IPR035907">
    <property type="entry name" value="Hppk_sf"/>
</dbReference>
<comment type="caution">
    <text evidence="14">The sequence shown here is derived from an EMBL/GenBank/DDBJ whole genome shotgun (WGS) entry which is preliminary data.</text>
</comment>
<evidence type="ECO:0000256" key="12">
    <source>
        <dbReference type="ARBA" id="ARBA00033413"/>
    </source>
</evidence>